<dbReference type="InterPro" id="IPR001969">
    <property type="entry name" value="Aspartic_peptidase_AS"/>
</dbReference>
<dbReference type="EMBL" id="VYZN01000949">
    <property type="protein sequence ID" value="KAE9522575.1"/>
    <property type="molecule type" value="Genomic_DNA"/>
</dbReference>
<gene>
    <name evidence="2" type="ORF">AGLY_016997</name>
</gene>
<dbReference type="PANTHER" id="PTHR12521:SF0">
    <property type="entry name" value="ADP-RIBOSE GLYCOHYDROLASE OARD1"/>
    <property type="match status" value="1"/>
</dbReference>
<dbReference type="Pfam" id="PF13975">
    <property type="entry name" value="gag-asp_proteas"/>
    <property type="match status" value="1"/>
</dbReference>
<dbReference type="PANTHER" id="PTHR12521">
    <property type="entry name" value="PROTEIN C6ORF130"/>
    <property type="match status" value="1"/>
</dbReference>
<proteinExistence type="predicted"/>
<comment type="caution">
    <text evidence="2">The sequence shown here is derived from an EMBL/GenBank/DDBJ whole genome shotgun (WGS) entry which is preliminary data.</text>
</comment>
<dbReference type="InterPro" id="IPR021109">
    <property type="entry name" value="Peptidase_aspartic_dom_sf"/>
</dbReference>
<dbReference type="Proteomes" id="UP000475862">
    <property type="component" value="Unassembled WGS sequence"/>
</dbReference>
<dbReference type="Gene3D" id="2.40.70.10">
    <property type="entry name" value="Acid Proteases"/>
    <property type="match status" value="1"/>
</dbReference>
<dbReference type="Gene3D" id="3.40.220.10">
    <property type="entry name" value="Leucine Aminopeptidase, subunit E, domain 1"/>
    <property type="match status" value="1"/>
</dbReference>
<dbReference type="InterPro" id="IPR043472">
    <property type="entry name" value="Macro_dom-like"/>
</dbReference>
<dbReference type="SUPFAM" id="SSF52949">
    <property type="entry name" value="Macro domain-like"/>
    <property type="match status" value="1"/>
</dbReference>
<feature type="coiled-coil region" evidence="1">
    <location>
        <begin position="165"/>
        <end position="199"/>
    </location>
</feature>
<protein>
    <recommendedName>
        <fullName evidence="4">Peptidase A2 domain-containing protein</fullName>
    </recommendedName>
</protein>
<reference evidence="2 3" key="1">
    <citation type="submission" date="2019-08" db="EMBL/GenBank/DDBJ databases">
        <title>The genome of the soybean aphid Biotype 1, its phylome, world population structure and adaptation to the North American continent.</title>
        <authorList>
            <person name="Giordano R."/>
            <person name="Donthu R.K."/>
            <person name="Hernandez A.G."/>
            <person name="Wright C.L."/>
            <person name="Zimin A.V."/>
        </authorList>
    </citation>
    <scope>NUCLEOTIDE SEQUENCE [LARGE SCALE GENOMIC DNA]</scope>
    <source>
        <tissue evidence="2">Whole aphids</tissue>
    </source>
</reference>
<dbReference type="AlphaFoldDB" id="A0A6G0SWV3"/>
<organism evidence="2 3">
    <name type="scientific">Aphis glycines</name>
    <name type="common">Soybean aphid</name>
    <dbReference type="NCBI Taxonomy" id="307491"/>
    <lineage>
        <taxon>Eukaryota</taxon>
        <taxon>Metazoa</taxon>
        <taxon>Ecdysozoa</taxon>
        <taxon>Arthropoda</taxon>
        <taxon>Hexapoda</taxon>
        <taxon>Insecta</taxon>
        <taxon>Pterygota</taxon>
        <taxon>Neoptera</taxon>
        <taxon>Paraneoptera</taxon>
        <taxon>Hemiptera</taxon>
        <taxon>Sternorrhyncha</taxon>
        <taxon>Aphidomorpha</taxon>
        <taxon>Aphidoidea</taxon>
        <taxon>Aphididae</taxon>
        <taxon>Aphidini</taxon>
        <taxon>Aphis</taxon>
        <taxon>Aphis</taxon>
    </lineage>
</organism>
<evidence type="ECO:0000256" key="1">
    <source>
        <dbReference type="SAM" id="Coils"/>
    </source>
</evidence>
<dbReference type="OrthoDB" id="6629458at2759"/>
<sequence>MEFKTMIHQPQTFSGKIGEDVDSFIGNFDFAAIINNWGETEKITLLPIYLKDSASKFFKLIKTKTPNINWEQTKQQIKEKFTNVGSDKLLRIQLNQRKRMDNETLNEFIINVMELCYKINPNMIEEEICEKILAGFPDEIYNKIEILDNTNITKITDNLKRYELAKMVRKTVEKQNSNVNKLNEEINILKKHIQQLTTDMREKSIQNYAPNYTNGANNKSEFYNQPFPNQYFETHPLYFNPNQPNTRFTYNHINQNIPNTVTQQQNQYQNYQHWNSPRPIPTCYECGKTPGSVKDIFPKTRNKNSIINEIDHVIYSCYNINEQIKHKIEILGKINNQSTLLLLDTGASVTVIGNKTTLLDNIKPINDMYLETANNSKLNILGSTIIKIQIASLIMHYQAVVVDNLCSPILLGLDFMIKTQTIMDLKNNMILLKYENQTVKLLIKTPQKIIDIQETQIQYASHEILNEYQQFLLLNNNSQYINNRYEEITGDLFSDMSSDAIAHCVSECLTMNRGIALQFRNKFNNVDNLILQKKKVREIAVIKPEKQWLLYLITKNHYYEKASYGNIFATLQNLRTFCLEQQIKKLALSKICAGQDEKEWPVISNMLRFIFRNTCIKISVYNINKSILNSNEITNKMNNNETGFIFADNINHILRENILLDALYLKKIEEVPTDRDCGAHALRVCLREEGLEVSTIEILKKINIPNTKSGYYMTEDDLAYLADQFNKNLTIISKHKNTDNNALNTAIIYWKNNRPTIGVIHEDNHWTPALINRKSTPLTIHNTCMYTVIPDVNTITKHINRHLDESHNRLNLPNLNKKKNPLDKCNINNTVEIKNNDVNRTPTMWYTQYCQDCEHLSTSESALKSHEYSNHPY</sequence>
<evidence type="ECO:0000313" key="2">
    <source>
        <dbReference type="EMBL" id="KAE9522575.1"/>
    </source>
</evidence>
<dbReference type="GO" id="GO:0140291">
    <property type="term" value="P:peptidyl-glutamate ADP-deribosylation"/>
    <property type="evidence" value="ECO:0007669"/>
    <property type="project" value="TreeGrafter"/>
</dbReference>
<keyword evidence="1" id="KW-0175">Coiled coil</keyword>
<accession>A0A6G0SWV3</accession>
<keyword evidence="3" id="KW-1185">Reference proteome</keyword>
<feature type="non-terminal residue" evidence="2">
    <location>
        <position position="873"/>
    </location>
</feature>
<evidence type="ECO:0000313" key="3">
    <source>
        <dbReference type="Proteomes" id="UP000475862"/>
    </source>
</evidence>
<name>A0A6G0SWV3_APHGL</name>
<dbReference type="PROSITE" id="PS00141">
    <property type="entry name" value="ASP_PROTEASE"/>
    <property type="match status" value="1"/>
</dbReference>
<dbReference type="InterPro" id="IPR050892">
    <property type="entry name" value="ADP-ribose_metab_enzymes"/>
</dbReference>
<dbReference type="SUPFAM" id="SSF50630">
    <property type="entry name" value="Acid proteases"/>
    <property type="match status" value="1"/>
</dbReference>
<dbReference type="CDD" id="cd00303">
    <property type="entry name" value="retropepsin_like"/>
    <property type="match status" value="1"/>
</dbReference>
<dbReference type="CDD" id="cd02901">
    <property type="entry name" value="Macro_Poa1p-like"/>
    <property type="match status" value="1"/>
</dbReference>
<evidence type="ECO:0008006" key="4">
    <source>
        <dbReference type="Google" id="ProtNLM"/>
    </source>
</evidence>
<dbReference type="GO" id="GO:0006508">
    <property type="term" value="P:proteolysis"/>
    <property type="evidence" value="ECO:0007669"/>
    <property type="project" value="InterPro"/>
</dbReference>
<dbReference type="GO" id="GO:0004190">
    <property type="term" value="F:aspartic-type endopeptidase activity"/>
    <property type="evidence" value="ECO:0007669"/>
    <property type="project" value="InterPro"/>
</dbReference>